<organism evidence="1">
    <name type="scientific">Leucothrix mucor</name>
    <dbReference type="NCBI Taxonomy" id="45248"/>
    <lineage>
        <taxon>Bacteria</taxon>
        <taxon>Pseudomonadati</taxon>
        <taxon>Pseudomonadota</taxon>
        <taxon>Gammaproteobacteria</taxon>
        <taxon>Thiotrichales</taxon>
        <taxon>Thiotrichaceae</taxon>
        <taxon>Leucothrix</taxon>
    </lineage>
</organism>
<proteinExistence type="predicted"/>
<dbReference type="Proteomes" id="UP000885750">
    <property type="component" value="Unassembled WGS sequence"/>
</dbReference>
<dbReference type="Pfam" id="PF08811">
    <property type="entry name" value="DUF1800"/>
    <property type="match status" value="1"/>
</dbReference>
<dbReference type="AlphaFoldDB" id="A0A7V2T3F5"/>
<comment type="caution">
    <text evidence="1">The sequence shown here is derived from an EMBL/GenBank/DDBJ whole genome shotgun (WGS) entry which is preliminary data.</text>
</comment>
<name>A0A7V2T3F5_LEUMU</name>
<dbReference type="InterPro" id="IPR014917">
    <property type="entry name" value="DUF1800"/>
</dbReference>
<gene>
    <name evidence="1" type="ORF">ENJ51_08510</name>
</gene>
<protein>
    <submittedName>
        <fullName evidence="1">DUF1800 domain-containing protein</fullName>
    </submittedName>
</protein>
<sequence>MSVLGFLGARHLVSRTGIGEEWDVINKVSKLTIHQAVNQFLKQNNQRTPAIPKFSSWKKMDALQNNPYRNMYYIARRIGKLEGAKLQTWWVKHLLTTKTPFLERMTLFWHNHFPSSILKTNQASFLHRQNLLFRRRALGNYGTLLREVAKDPAMLLYLDGQTNTKESPNENFAREVLELFTLGRGYYTHADVVEAAKAFTGWGINKQGKFINDITQHDNSIKTFLGQRGNFNGDQIINILLKHPRTAEVIAEKMWKEFINISTPNPRTVKRWAKVFRDANYNTSTLLRAVLTSEEFWDKRNRGTLIKSPIQLAIGTLRTLPYKLPRRGIERSLNILGQGVFKHPSVKGWPGGSDWISTQSILIRTALMQDLSGTKFNPNGFIEKKLPKVSGERLQQWLLPTEPLTQFDLNRDRQRVVRDLVLDPAYQVC</sequence>
<accession>A0A7V2T3F5</accession>
<dbReference type="EMBL" id="DRMS01000320">
    <property type="protein sequence ID" value="HFC92838.1"/>
    <property type="molecule type" value="Genomic_DNA"/>
</dbReference>
<reference evidence="1" key="1">
    <citation type="journal article" date="2020" name="mSystems">
        <title>Genome- and Community-Level Interaction Insights into Carbon Utilization and Element Cycling Functions of Hydrothermarchaeota in Hydrothermal Sediment.</title>
        <authorList>
            <person name="Zhou Z."/>
            <person name="Liu Y."/>
            <person name="Xu W."/>
            <person name="Pan J."/>
            <person name="Luo Z.H."/>
            <person name="Li M."/>
        </authorList>
    </citation>
    <scope>NUCLEOTIDE SEQUENCE [LARGE SCALE GENOMIC DNA]</scope>
    <source>
        <strain evidence="1">HyVt-493</strain>
    </source>
</reference>
<evidence type="ECO:0000313" key="1">
    <source>
        <dbReference type="EMBL" id="HFC92838.1"/>
    </source>
</evidence>